<dbReference type="InterPro" id="IPR036625">
    <property type="entry name" value="E3-bd_dom_sf"/>
</dbReference>
<dbReference type="OrthoDB" id="56234at2157"/>
<dbReference type="SUPFAM" id="SSF47005">
    <property type="entry name" value="Peripheral subunit-binding domain of 2-oxo acid dehydrogenase complex"/>
    <property type="match status" value="2"/>
</dbReference>
<proteinExistence type="inferred from homology"/>
<evidence type="ECO:0000313" key="9">
    <source>
        <dbReference type="EMBL" id="SFI54618.1"/>
    </source>
</evidence>
<feature type="compositionally biased region" description="Acidic residues" evidence="6">
    <location>
        <begin position="91"/>
        <end position="105"/>
    </location>
</feature>
<evidence type="ECO:0000256" key="2">
    <source>
        <dbReference type="ARBA" id="ARBA00007317"/>
    </source>
</evidence>
<dbReference type="RefSeq" id="WP_005581107.1">
    <property type="nucleotide sequence ID" value="NZ_FORO01000001.1"/>
</dbReference>
<keyword evidence="4" id="KW-0450">Lipoyl</keyword>
<dbReference type="OMA" id="LQKVPQC"/>
<dbReference type="InterPro" id="IPR003016">
    <property type="entry name" value="2-oxoA_DH_lipoyl-BS"/>
</dbReference>
<dbReference type="InterPro" id="IPR015946">
    <property type="entry name" value="KH_dom-like_a/b"/>
</dbReference>
<evidence type="ECO:0000313" key="10">
    <source>
        <dbReference type="Proteomes" id="UP000182829"/>
    </source>
</evidence>
<organism evidence="9 10">
    <name type="scientific">Natronobacterium gregoryi</name>
    <dbReference type="NCBI Taxonomy" id="44930"/>
    <lineage>
        <taxon>Archaea</taxon>
        <taxon>Methanobacteriati</taxon>
        <taxon>Methanobacteriota</taxon>
        <taxon>Stenosarchaea group</taxon>
        <taxon>Halobacteria</taxon>
        <taxon>Halobacteriales</taxon>
        <taxon>Natrialbaceae</taxon>
        <taxon>Natronobacterium</taxon>
    </lineage>
</organism>
<feature type="domain" description="Lipoyl-binding" evidence="7">
    <location>
        <begin position="2"/>
        <end position="77"/>
    </location>
</feature>
<dbReference type="SUPFAM" id="SSF82784">
    <property type="entry name" value="OsmC-like"/>
    <property type="match status" value="1"/>
</dbReference>
<protein>
    <submittedName>
        <fullName evidence="9">Pyruvate dehydrogenase E2 component (Dihydrolipoamide acetyltransferase)</fullName>
    </submittedName>
</protein>
<keyword evidence="9" id="KW-0670">Pyruvate</keyword>
<dbReference type="PROSITE" id="PS50968">
    <property type="entry name" value="BIOTINYL_LIPOYL"/>
    <property type="match status" value="1"/>
</dbReference>
<dbReference type="InterPro" id="IPR003718">
    <property type="entry name" value="OsmC/Ohr_fam"/>
</dbReference>
<dbReference type="CDD" id="cd06849">
    <property type="entry name" value="lipoyl_domain"/>
    <property type="match status" value="1"/>
</dbReference>
<dbReference type="PANTHER" id="PTHR43178:SF5">
    <property type="entry name" value="LIPOAMIDE ACYLTRANSFERASE COMPONENT OF BRANCHED-CHAIN ALPHA-KETO ACID DEHYDROGENASE COMPLEX, MITOCHONDRIAL"/>
    <property type="match status" value="1"/>
</dbReference>
<dbReference type="InterPro" id="IPR004167">
    <property type="entry name" value="PSBD"/>
</dbReference>
<dbReference type="Pfam" id="PF00364">
    <property type="entry name" value="Biotin_lipoyl"/>
    <property type="match status" value="1"/>
</dbReference>
<dbReference type="SUPFAM" id="SSF52777">
    <property type="entry name" value="CoA-dependent acyltransferases"/>
    <property type="match status" value="1"/>
</dbReference>
<keyword evidence="3 9" id="KW-0808">Transferase</keyword>
<evidence type="ECO:0000256" key="4">
    <source>
        <dbReference type="ARBA" id="ARBA00022823"/>
    </source>
</evidence>
<feature type="region of interest" description="Disordered" evidence="6">
    <location>
        <begin position="91"/>
        <end position="156"/>
    </location>
</feature>
<evidence type="ECO:0000259" key="7">
    <source>
        <dbReference type="PROSITE" id="PS50968"/>
    </source>
</evidence>
<dbReference type="GO" id="GO:0005737">
    <property type="term" value="C:cytoplasm"/>
    <property type="evidence" value="ECO:0007669"/>
    <property type="project" value="TreeGrafter"/>
</dbReference>
<evidence type="ECO:0000259" key="8">
    <source>
        <dbReference type="PROSITE" id="PS51826"/>
    </source>
</evidence>
<dbReference type="Gene3D" id="2.40.50.100">
    <property type="match status" value="1"/>
</dbReference>
<dbReference type="Pfam" id="PF02566">
    <property type="entry name" value="OsmC"/>
    <property type="match status" value="1"/>
</dbReference>
<dbReference type="Gene3D" id="3.30.559.10">
    <property type="entry name" value="Chloramphenicol acetyltransferase-like domain"/>
    <property type="match status" value="1"/>
</dbReference>
<sequence>MGYIVRMPKLGLEMERGVLLEWHVGEGETVEEGALVAEVESEKSVGEVEAREDGVLRRTYLEEGKEVPPGTPIGIVAPTDDEIDDLEAEAEADLDGEETDAEETTAAEPTTESADAAGGSAETGAATDDVRASPRARERAQELGVDLETVEGSGYQGAITEADVEAATDTDADPEAGEIQASPRARKRADELGVNLATVEGSGYQGAITEADVEAAAADAGEATAGADDRTLAEERSFDGMRRTIATRLSESYREAVHVTVHREADVEELFDAVDAADAALEADVSIQDLLLLAVSETLEAHPEFNATFEDDVHRLWEEHNVGLAVDVEQGLITPVVRDVGSKSLSDLSDERRRLVDDALRGEYTMDDLRGGTFTVTNLGVLGSESFDPIINPPQIAILGVNAVEEQPVRSERDDVDWHRHLPLDLSFDHRVVDGADAARFLETLVDTLENPWQLLPEPVDDSARDRAGKTEMPGRTVTATTADGMAGRIEAGSFEWQYDEPEDSGGTETGPTPVDVFLGGLASCLSLSTRYQAEKRDTDVGTISVTTDADPEHGAVESIEATIHLETDADDDDVERLVELGERGCHVSQLLRADLELELSWDRR</sequence>
<feature type="compositionally biased region" description="Basic and acidic residues" evidence="6">
    <location>
        <begin position="128"/>
        <end position="141"/>
    </location>
</feature>
<dbReference type="Proteomes" id="UP000182829">
    <property type="component" value="Unassembled WGS sequence"/>
</dbReference>
<dbReference type="GO" id="GO:0031405">
    <property type="term" value="F:lipoic acid binding"/>
    <property type="evidence" value="ECO:0007669"/>
    <property type="project" value="TreeGrafter"/>
</dbReference>
<comment type="similarity">
    <text evidence="2">Belongs to the 2-oxoacid dehydrogenase family.</text>
</comment>
<dbReference type="Pfam" id="PF00198">
    <property type="entry name" value="2-oxoacid_dh"/>
    <property type="match status" value="1"/>
</dbReference>
<comment type="cofactor">
    <cofactor evidence="1">
        <name>(R)-lipoate</name>
        <dbReference type="ChEBI" id="CHEBI:83088"/>
    </cofactor>
</comment>
<dbReference type="PANTHER" id="PTHR43178">
    <property type="entry name" value="DIHYDROLIPOAMIDE ACETYLTRANSFERASE COMPONENT OF PYRUVATE DEHYDROGENASE COMPLEX"/>
    <property type="match status" value="1"/>
</dbReference>
<feature type="domain" description="Peripheral subunit-binding (PSBD)" evidence="8">
    <location>
        <begin position="180"/>
        <end position="217"/>
    </location>
</feature>
<dbReference type="Gene3D" id="4.10.320.10">
    <property type="entry name" value="E3-binding domain"/>
    <property type="match status" value="2"/>
</dbReference>
<evidence type="ECO:0000256" key="3">
    <source>
        <dbReference type="ARBA" id="ARBA00022679"/>
    </source>
</evidence>
<name>A0A1I3J3T1_9EURY</name>
<keyword evidence="5" id="KW-0012">Acyltransferase</keyword>
<reference evidence="9 10" key="1">
    <citation type="submission" date="2016-10" db="EMBL/GenBank/DDBJ databases">
        <authorList>
            <person name="de Groot N.N."/>
        </authorList>
    </citation>
    <scope>NUCLEOTIDE SEQUENCE [LARGE SCALE GENOMIC DNA]</scope>
    <source>
        <strain evidence="9 10">SP2</strain>
    </source>
</reference>
<feature type="compositionally biased region" description="Low complexity" evidence="6">
    <location>
        <begin position="106"/>
        <end position="127"/>
    </location>
</feature>
<dbReference type="EMBL" id="FORO01000001">
    <property type="protein sequence ID" value="SFI54618.1"/>
    <property type="molecule type" value="Genomic_DNA"/>
</dbReference>
<dbReference type="PROSITE" id="PS51826">
    <property type="entry name" value="PSBD"/>
    <property type="match status" value="2"/>
</dbReference>
<dbReference type="GO" id="GO:0016407">
    <property type="term" value="F:acetyltransferase activity"/>
    <property type="evidence" value="ECO:0007669"/>
    <property type="project" value="TreeGrafter"/>
</dbReference>
<dbReference type="InterPro" id="IPR023213">
    <property type="entry name" value="CAT-like_dom_sf"/>
</dbReference>
<dbReference type="Pfam" id="PF02817">
    <property type="entry name" value="E3_binding"/>
    <property type="match status" value="2"/>
</dbReference>
<evidence type="ECO:0000256" key="1">
    <source>
        <dbReference type="ARBA" id="ARBA00001938"/>
    </source>
</evidence>
<dbReference type="InterPro" id="IPR001078">
    <property type="entry name" value="2-oxoacid_DH_actylTfrase"/>
</dbReference>
<dbReference type="AlphaFoldDB" id="A0A1I3J3T1"/>
<dbReference type="InterPro" id="IPR011053">
    <property type="entry name" value="Single_hybrid_motif"/>
</dbReference>
<dbReference type="PROSITE" id="PS00189">
    <property type="entry name" value="LIPOYL"/>
    <property type="match status" value="1"/>
</dbReference>
<gene>
    <name evidence="9" type="ORF">SAMN05443661_101260</name>
</gene>
<evidence type="ECO:0000256" key="5">
    <source>
        <dbReference type="ARBA" id="ARBA00023315"/>
    </source>
</evidence>
<dbReference type="SUPFAM" id="SSF51230">
    <property type="entry name" value="Single hybrid motif"/>
    <property type="match status" value="1"/>
</dbReference>
<accession>A0A1I3J3T1</accession>
<dbReference type="InterPro" id="IPR036102">
    <property type="entry name" value="OsmC/Ohrsf"/>
</dbReference>
<feature type="domain" description="Peripheral subunit-binding (PSBD)" evidence="8">
    <location>
        <begin position="131"/>
        <end position="168"/>
    </location>
</feature>
<dbReference type="Gene3D" id="3.30.300.20">
    <property type="match status" value="1"/>
</dbReference>
<dbReference type="GeneID" id="14210260"/>
<evidence type="ECO:0000256" key="6">
    <source>
        <dbReference type="SAM" id="MobiDB-lite"/>
    </source>
</evidence>
<dbReference type="InterPro" id="IPR050743">
    <property type="entry name" value="2-oxoacid_DH_E2_comp"/>
</dbReference>
<dbReference type="InterPro" id="IPR000089">
    <property type="entry name" value="Biotin_lipoyl"/>
</dbReference>